<sequence>MLNRTLFNARDTICNFYIEELIGENLIEKYYCRTCGHLKGDHRHILSDVENLNLQLQKNYKIEEAALSITSKDGRLKILIYPSVNNNVEHQESEESYDDNSATLGPASTFPSLSKQEASFVLDKVWTTLKQEQLSIRKAELEKSCLTINGRTIRWNECIYSRTRPPTGHSLWISMHGGGGCPVSINDEQYRNQISLYKPSEGIWVVPRSPTDSWNQWHQEHIDLMFDRIIENYIIVHEINPNRVYILGYSAGGDGVYKLAPRMADRFSAAAMMAGHPNDASPLGLRNLPFAIFVGENDSNYNRNEVARQWGEELDALQENDPNAYHHLVNICANMSHWMCGRDAEALSWMAQWTRNPWPKKVVWVQDDVIHKRFYWISLPDTVKIEQGQTITAEVDKQTITISTSEGIQQINLSLSDVLLDLDQSITVDLEGYGNVFQGHVMRTKKAIEDSLHHRADPTSVATAYLELAW</sequence>
<dbReference type="Gene3D" id="3.40.50.1820">
    <property type="entry name" value="alpha/beta hydrolase"/>
    <property type="match status" value="1"/>
</dbReference>
<organism evidence="3 4">
    <name type="scientific">Rotaria magnacalcarata</name>
    <dbReference type="NCBI Taxonomy" id="392030"/>
    <lineage>
        <taxon>Eukaryota</taxon>
        <taxon>Metazoa</taxon>
        <taxon>Spiralia</taxon>
        <taxon>Gnathifera</taxon>
        <taxon>Rotifera</taxon>
        <taxon>Eurotatoria</taxon>
        <taxon>Bdelloidea</taxon>
        <taxon>Philodinida</taxon>
        <taxon>Philodinidae</taxon>
        <taxon>Rotaria</taxon>
    </lineage>
</organism>
<dbReference type="OrthoDB" id="9990807at2759"/>
<dbReference type="EMBL" id="CAJNOW010003277">
    <property type="protein sequence ID" value="CAF1375559.1"/>
    <property type="molecule type" value="Genomic_DNA"/>
</dbReference>
<evidence type="ECO:0000313" key="4">
    <source>
        <dbReference type="Proteomes" id="UP000663834"/>
    </source>
</evidence>
<accession>A0A815J7D3</accession>
<dbReference type="Proteomes" id="UP000663834">
    <property type="component" value="Unassembled WGS sequence"/>
</dbReference>
<evidence type="ECO:0000256" key="1">
    <source>
        <dbReference type="ARBA" id="ARBA00022729"/>
    </source>
</evidence>
<dbReference type="InterPro" id="IPR029058">
    <property type="entry name" value="AB_hydrolase_fold"/>
</dbReference>
<gene>
    <name evidence="2" type="ORF">CJN711_LOCUS17197</name>
    <name evidence="3" type="ORF">KQP761_LOCUS8436</name>
</gene>
<dbReference type="PANTHER" id="PTHR43037">
    <property type="entry name" value="UNNAMED PRODUCT-RELATED"/>
    <property type="match status" value="1"/>
</dbReference>
<dbReference type="InterPro" id="IPR050955">
    <property type="entry name" value="Plant_Biomass_Hydrol_Est"/>
</dbReference>
<dbReference type="AlphaFoldDB" id="A0A815J7D3"/>
<proteinExistence type="predicted"/>
<protein>
    <submittedName>
        <fullName evidence="3">Uncharacterized protein</fullName>
    </submittedName>
</protein>
<dbReference type="PANTHER" id="PTHR43037:SF4">
    <property type="entry name" value="PEPTIDASE S9 PROLYL OLIGOPEPTIDASE CATALYTIC DOMAIN-CONTAINING PROTEIN"/>
    <property type="match status" value="1"/>
</dbReference>
<comment type="caution">
    <text evidence="3">The sequence shown here is derived from an EMBL/GenBank/DDBJ whole genome shotgun (WGS) entry which is preliminary data.</text>
</comment>
<dbReference type="EMBL" id="CAJNOV010008023">
    <property type="protein sequence ID" value="CAF1306302.1"/>
    <property type="molecule type" value="Genomic_DNA"/>
</dbReference>
<keyword evidence="1" id="KW-0732">Signal</keyword>
<name>A0A815J7D3_9BILA</name>
<dbReference type="Proteomes" id="UP000663855">
    <property type="component" value="Unassembled WGS sequence"/>
</dbReference>
<evidence type="ECO:0000313" key="3">
    <source>
        <dbReference type="EMBL" id="CAF1375559.1"/>
    </source>
</evidence>
<reference evidence="3" key="1">
    <citation type="submission" date="2021-02" db="EMBL/GenBank/DDBJ databases">
        <authorList>
            <person name="Nowell W R."/>
        </authorList>
    </citation>
    <scope>NUCLEOTIDE SEQUENCE</scope>
</reference>
<evidence type="ECO:0000313" key="2">
    <source>
        <dbReference type="EMBL" id="CAF1306302.1"/>
    </source>
</evidence>
<dbReference type="SUPFAM" id="SSF53474">
    <property type="entry name" value="alpha/beta-Hydrolases"/>
    <property type="match status" value="1"/>
</dbReference>